<keyword evidence="3" id="KW-0067">ATP-binding</keyword>
<dbReference type="GO" id="GO:0004674">
    <property type="term" value="F:protein serine/threonine kinase activity"/>
    <property type="evidence" value="ECO:0007669"/>
    <property type="project" value="UniProtKB-KW"/>
</dbReference>
<dbReference type="PANTHER" id="PTHR35526:SF3">
    <property type="entry name" value="ANTI-SIGMA-F FACTOR RSBW"/>
    <property type="match status" value="1"/>
</dbReference>
<keyword evidence="1" id="KW-0808">Transferase</keyword>
<dbReference type="InterPro" id="IPR036890">
    <property type="entry name" value="HATPase_C_sf"/>
</dbReference>
<feature type="domain" description="Histidine kinase/HSP90-like ATPase" evidence="2">
    <location>
        <begin position="27"/>
        <end position="135"/>
    </location>
</feature>
<dbReference type="Gene3D" id="3.30.565.10">
    <property type="entry name" value="Histidine kinase-like ATPase, C-terminal domain"/>
    <property type="match status" value="1"/>
</dbReference>
<dbReference type="CDD" id="cd16936">
    <property type="entry name" value="HATPase_RsbW-like"/>
    <property type="match status" value="1"/>
</dbReference>
<sequence length="139" mass="15168">MRTVEVVRPMNIECDPVVELDGAHDPTPAATVEIRGAVRALLDQWHIVGTAAEDVLLVVHELVANVVDHAKTPFRLAIKLCGSVVQVWVRDQSRRPIVVRPLDPESLRGRGLPLIAAIADNWGCQECSDGKTVWAAIPV</sequence>
<comment type="caution">
    <text evidence="3">The sequence shown here is derived from an EMBL/GenBank/DDBJ whole genome shotgun (WGS) entry which is preliminary data.</text>
</comment>
<dbReference type="SUPFAM" id="SSF55874">
    <property type="entry name" value="ATPase domain of HSP90 chaperone/DNA topoisomerase II/histidine kinase"/>
    <property type="match status" value="1"/>
</dbReference>
<dbReference type="InterPro" id="IPR050267">
    <property type="entry name" value="Anti-sigma-factor_SerPK"/>
</dbReference>
<evidence type="ECO:0000256" key="1">
    <source>
        <dbReference type="ARBA" id="ARBA00022527"/>
    </source>
</evidence>
<dbReference type="OrthoDB" id="3527613at2"/>
<dbReference type="Proteomes" id="UP000317982">
    <property type="component" value="Unassembled WGS sequence"/>
</dbReference>
<gene>
    <name evidence="3" type="ORF">FL583_35895</name>
</gene>
<evidence type="ECO:0000313" key="4">
    <source>
        <dbReference type="Proteomes" id="UP000317982"/>
    </source>
</evidence>
<reference evidence="3 4" key="1">
    <citation type="submission" date="2019-07" db="EMBL/GenBank/DDBJ databases">
        <title>Cryptosporangium phraense sp. nov., isolated from plant litter.</title>
        <authorList>
            <person name="Suriyachadkun C."/>
        </authorList>
    </citation>
    <scope>NUCLEOTIDE SEQUENCE [LARGE SCALE GENOMIC DNA]</scope>
    <source>
        <strain evidence="3 4">A-T 5661</strain>
    </source>
</reference>
<protein>
    <submittedName>
        <fullName evidence="3">ATP-binding protein</fullName>
    </submittedName>
</protein>
<dbReference type="GO" id="GO:0005524">
    <property type="term" value="F:ATP binding"/>
    <property type="evidence" value="ECO:0007669"/>
    <property type="project" value="UniProtKB-KW"/>
</dbReference>
<keyword evidence="4" id="KW-1185">Reference proteome</keyword>
<dbReference type="InterPro" id="IPR003594">
    <property type="entry name" value="HATPase_dom"/>
</dbReference>
<keyword evidence="1" id="KW-0418">Kinase</keyword>
<dbReference type="RefSeq" id="WP_142709361.1">
    <property type="nucleotide sequence ID" value="NZ_VIRS01000045.1"/>
</dbReference>
<proteinExistence type="predicted"/>
<dbReference type="Pfam" id="PF13581">
    <property type="entry name" value="HATPase_c_2"/>
    <property type="match status" value="1"/>
</dbReference>
<accession>A0A545AFU2</accession>
<dbReference type="AlphaFoldDB" id="A0A545AFU2"/>
<keyword evidence="1" id="KW-0723">Serine/threonine-protein kinase</keyword>
<dbReference type="PANTHER" id="PTHR35526">
    <property type="entry name" value="ANTI-SIGMA-F FACTOR RSBW-RELATED"/>
    <property type="match status" value="1"/>
</dbReference>
<organism evidence="3 4">
    <name type="scientific">Cryptosporangium phraense</name>
    <dbReference type="NCBI Taxonomy" id="2593070"/>
    <lineage>
        <taxon>Bacteria</taxon>
        <taxon>Bacillati</taxon>
        <taxon>Actinomycetota</taxon>
        <taxon>Actinomycetes</taxon>
        <taxon>Cryptosporangiales</taxon>
        <taxon>Cryptosporangiaceae</taxon>
        <taxon>Cryptosporangium</taxon>
    </lineage>
</organism>
<name>A0A545AFU2_9ACTN</name>
<evidence type="ECO:0000259" key="2">
    <source>
        <dbReference type="Pfam" id="PF13581"/>
    </source>
</evidence>
<evidence type="ECO:0000313" key="3">
    <source>
        <dbReference type="EMBL" id="TQS40206.1"/>
    </source>
</evidence>
<dbReference type="EMBL" id="VIRS01000045">
    <property type="protein sequence ID" value="TQS40206.1"/>
    <property type="molecule type" value="Genomic_DNA"/>
</dbReference>
<keyword evidence="3" id="KW-0547">Nucleotide-binding</keyword>
<dbReference type="InParanoid" id="A0A545AFU2"/>